<dbReference type="PANTHER" id="PTHR43685">
    <property type="entry name" value="GLYCOSYLTRANSFERASE"/>
    <property type="match status" value="1"/>
</dbReference>
<accession>A0ABT0W9Y2</accession>
<dbReference type="EC" id="2.4.-.-" evidence="2"/>
<dbReference type="InterPro" id="IPR029044">
    <property type="entry name" value="Nucleotide-diphossugar_trans"/>
</dbReference>
<evidence type="ECO:0000313" key="3">
    <source>
        <dbReference type="Proteomes" id="UP001523262"/>
    </source>
</evidence>
<dbReference type="Proteomes" id="UP001523262">
    <property type="component" value="Unassembled WGS sequence"/>
</dbReference>
<dbReference type="Pfam" id="PF00535">
    <property type="entry name" value="Glycos_transf_2"/>
    <property type="match status" value="1"/>
</dbReference>
<dbReference type="SUPFAM" id="SSF53448">
    <property type="entry name" value="Nucleotide-diphospho-sugar transferases"/>
    <property type="match status" value="1"/>
</dbReference>
<gene>
    <name evidence="2" type="ORF">NDK43_13010</name>
</gene>
<evidence type="ECO:0000313" key="2">
    <source>
        <dbReference type="EMBL" id="MCM2533148.1"/>
    </source>
</evidence>
<dbReference type="InterPro" id="IPR050834">
    <property type="entry name" value="Glycosyltransf_2"/>
</dbReference>
<protein>
    <submittedName>
        <fullName evidence="2">Glycosyltransferase</fullName>
        <ecNumber evidence="2">2.4.-.-</ecNumber>
    </submittedName>
</protein>
<keyword evidence="2" id="KW-0328">Glycosyltransferase</keyword>
<dbReference type="Gene3D" id="3.90.550.10">
    <property type="entry name" value="Spore Coat Polysaccharide Biosynthesis Protein SpsA, Chain A"/>
    <property type="match status" value="1"/>
</dbReference>
<dbReference type="GO" id="GO:0016757">
    <property type="term" value="F:glycosyltransferase activity"/>
    <property type="evidence" value="ECO:0007669"/>
    <property type="project" value="UniProtKB-KW"/>
</dbReference>
<feature type="domain" description="Glycosyltransferase 2-like" evidence="1">
    <location>
        <begin position="4"/>
        <end position="131"/>
    </location>
</feature>
<organism evidence="2 3">
    <name type="scientific">Neobacillus pocheonensis</name>
    <dbReference type="NCBI Taxonomy" id="363869"/>
    <lineage>
        <taxon>Bacteria</taxon>
        <taxon>Bacillati</taxon>
        <taxon>Bacillota</taxon>
        <taxon>Bacilli</taxon>
        <taxon>Bacillales</taxon>
        <taxon>Bacillaceae</taxon>
        <taxon>Neobacillus</taxon>
    </lineage>
</organism>
<dbReference type="InterPro" id="IPR001173">
    <property type="entry name" value="Glyco_trans_2-like"/>
</dbReference>
<comment type="caution">
    <text evidence="2">The sequence shown here is derived from an EMBL/GenBank/DDBJ whole genome shotgun (WGS) entry which is preliminary data.</text>
</comment>
<keyword evidence="3" id="KW-1185">Reference proteome</keyword>
<dbReference type="PANTHER" id="PTHR43685:SF2">
    <property type="entry name" value="GLYCOSYLTRANSFERASE 2-LIKE DOMAIN-CONTAINING PROTEIN"/>
    <property type="match status" value="1"/>
</dbReference>
<sequence>MDVSVIIPTYNRAHLLYKSINSVLEQTVSPKEIIIVDDFSTDNTKEVVESFQSDKIKYIPNARLKGANGARNTGILMAKGNYIAFQDSDDIWLPTKIEKQVEFMVENPEVDMCFCSLKLINSSRGMVPNRKIEPEEMEHLLERGNFISTQTIFMKKEVAWNTLFDENLKRYQDWDFCLRVSKKYLVHHLDEVLVNVEIHNDSISSKVSEIEALKQFFKKYPDLKESHLINKALYNKVLYYNESQKGMRFNSTKHFSKYLFYKVVDKVFNERDRV</sequence>
<dbReference type="EMBL" id="JAMQCR010000001">
    <property type="protein sequence ID" value="MCM2533148.1"/>
    <property type="molecule type" value="Genomic_DNA"/>
</dbReference>
<keyword evidence="2" id="KW-0808">Transferase</keyword>
<name>A0ABT0W9Y2_9BACI</name>
<proteinExistence type="predicted"/>
<evidence type="ECO:0000259" key="1">
    <source>
        <dbReference type="Pfam" id="PF00535"/>
    </source>
</evidence>
<reference evidence="2 3" key="1">
    <citation type="submission" date="2022-06" db="EMBL/GenBank/DDBJ databases">
        <authorList>
            <person name="Jeon C.O."/>
        </authorList>
    </citation>
    <scope>NUCLEOTIDE SEQUENCE [LARGE SCALE GENOMIC DNA]</scope>
    <source>
        <strain evidence="2 3">KCTC 13943</strain>
    </source>
</reference>